<keyword evidence="4" id="KW-0067">ATP-binding</keyword>
<protein>
    <submittedName>
        <fullName evidence="6">19424_t:CDS:1</fullName>
    </submittedName>
</protein>
<dbReference type="InterPro" id="IPR001245">
    <property type="entry name" value="Ser-Thr/Tyr_kinase_cat_dom"/>
</dbReference>
<evidence type="ECO:0000256" key="4">
    <source>
        <dbReference type="ARBA" id="ARBA00022840"/>
    </source>
</evidence>
<comment type="caution">
    <text evidence="6">The sequence shown here is derived from an EMBL/GenBank/DDBJ whole genome shotgun (WGS) entry which is preliminary data.</text>
</comment>
<evidence type="ECO:0000313" key="7">
    <source>
        <dbReference type="Proteomes" id="UP000789759"/>
    </source>
</evidence>
<evidence type="ECO:0000256" key="1">
    <source>
        <dbReference type="ARBA" id="ARBA00022679"/>
    </source>
</evidence>
<dbReference type="GO" id="GO:0005524">
    <property type="term" value="F:ATP binding"/>
    <property type="evidence" value="ECO:0007669"/>
    <property type="project" value="UniProtKB-KW"/>
</dbReference>
<dbReference type="Gene3D" id="1.10.510.10">
    <property type="entry name" value="Transferase(Phosphotransferase) domain 1"/>
    <property type="match status" value="2"/>
</dbReference>
<feature type="domain" description="Protein kinase" evidence="5">
    <location>
        <begin position="76"/>
        <end position="365"/>
    </location>
</feature>
<dbReference type="InterPro" id="IPR011009">
    <property type="entry name" value="Kinase-like_dom_sf"/>
</dbReference>
<reference evidence="6" key="1">
    <citation type="submission" date="2021-06" db="EMBL/GenBank/DDBJ databases">
        <authorList>
            <person name="Kallberg Y."/>
            <person name="Tangrot J."/>
            <person name="Rosling A."/>
        </authorList>
    </citation>
    <scope>NUCLEOTIDE SEQUENCE</scope>
    <source>
        <strain evidence="6">FL966</strain>
    </source>
</reference>
<dbReference type="PROSITE" id="PS50011">
    <property type="entry name" value="PROTEIN_KINASE_DOM"/>
    <property type="match status" value="1"/>
</dbReference>
<gene>
    <name evidence="6" type="ORF">CPELLU_LOCUS9226</name>
</gene>
<proteinExistence type="predicted"/>
<evidence type="ECO:0000256" key="2">
    <source>
        <dbReference type="ARBA" id="ARBA00022741"/>
    </source>
</evidence>
<accession>A0A9N9DUH2</accession>
<dbReference type="OrthoDB" id="2367580at2759"/>
<dbReference type="GO" id="GO:0004674">
    <property type="term" value="F:protein serine/threonine kinase activity"/>
    <property type="evidence" value="ECO:0007669"/>
    <property type="project" value="TreeGrafter"/>
</dbReference>
<evidence type="ECO:0000256" key="3">
    <source>
        <dbReference type="ARBA" id="ARBA00022777"/>
    </source>
</evidence>
<evidence type="ECO:0000259" key="5">
    <source>
        <dbReference type="PROSITE" id="PS50011"/>
    </source>
</evidence>
<evidence type="ECO:0000313" key="6">
    <source>
        <dbReference type="EMBL" id="CAG8648803.1"/>
    </source>
</evidence>
<dbReference type="AlphaFoldDB" id="A0A9N9DUH2"/>
<sequence length="365" mass="42635">MSANSYDKYKRPKHSCNKPLTGDNWCKHCNSKHFEKEFGTWTSDNNHVDELIQKTQTEANDHNKVLEWIRFKSKEIFCVGFLAEGGNGHVYKAKWKSGPIEYYDEEVKGWHRSGEIDIVLKSIKDSKDITDEFFEEIKQQMTSFRQFSYIIRCYGITKIPDSDNYMMIMDYKKDGSLRKYLDKNFRLLKWRQKLNILYTAIKGLLDIHKADLMHKDFHSGNIIISDNFSYIADFGLCKSVNSNAQSHPPYHTIPHDQYLMIDIAKGRRPVPNEDITPPAIINLIERCWNENPNDRPDANELFKTFSSFMQKESEIQTKFDAIDAKMNSNISSPEFSPSLTYTISKDSIYTSRHLILPELSIPFDY</sequence>
<dbReference type="SUPFAM" id="SSF56112">
    <property type="entry name" value="Protein kinase-like (PK-like)"/>
    <property type="match status" value="1"/>
</dbReference>
<keyword evidence="1" id="KW-0808">Transferase</keyword>
<organism evidence="6 7">
    <name type="scientific">Cetraspora pellucida</name>
    <dbReference type="NCBI Taxonomy" id="1433469"/>
    <lineage>
        <taxon>Eukaryota</taxon>
        <taxon>Fungi</taxon>
        <taxon>Fungi incertae sedis</taxon>
        <taxon>Mucoromycota</taxon>
        <taxon>Glomeromycotina</taxon>
        <taxon>Glomeromycetes</taxon>
        <taxon>Diversisporales</taxon>
        <taxon>Gigasporaceae</taxon>
        <taxon>Cetraspora</taxon>
    </lineage>
</organism>
<keyword evidence="3" id="KW-0418">Kinase</keyword>
<dbReference type="Proteomes" id="UP000789759">
    <property type="component" value="Unassembled WGS sequence"/>
</dbReference>
<keyword evidence="2" id="KW-0547">Nucleotide-binding</keyword>
<dbReference type="Pfam" id="PF07714">
    <property type="entry name" value="PK_Tyr_Ser-Thr"/>
    <property type="match status" value="1"/>
</dbReference>
<dbReference type="InterPro" id="IPR000719">
    <property type="entry name" value="Prot_kinase_dom"/>
</dbReference>
<dbReference type="PANTHER" id="PTHR44329:SF288">
    <property type="entry name" value="MITOGEN-ACTIVATED PROTEIN KINASE KINASE KINASE 20"/>
    <property type="match status" value="1"/>
</dbReference>
<dbReference type="CDD" id="cd00180">
    <property type="entry name" value="PKc"/>
    <property type="match status" value="1"/>
</dbReference>
<dbReference type="EMBL" id="CAJVQA010006938">
    <property type="protein sequence ID" value="CAG8648803.1"/>
    <property type="molecule type" value="Genomic_DNA"/>
</dbReference>
<name>A0A9N9DUH2_9GLOM</name>
<dbReference type="InterPro" id="IPR051681">
    <property type="entry name" value="Ser/Thr_Kinases-Pseudokinases"/>
</dbReference>
<dbReference type="PANTHER" id="PTHR44329">
    <property type="entry name" value="SERINE/THREONINE-PROTEIN KINASE TNNI3K-RELATED"/>
    <property type="match status" value="1"/>
</dbReference>
<keyword evidence="7" id="KW-1185">Reference proteome</keyword>